<proteinExistence type="predicted"/>
<sequence>MRFFICNMRTLFLHDNFPAQFPHVATALAKDNAKEVIYSTLKNHETKNTQPAISRLDWRGKRQKSVS</sequence>
<feature type="region of interest" description="Disordered" evidence="1">
    <location>
        <begin position="48"/>
        <end position="67"/>
    </location>
</feature>
<gene>
    <name evidence="2" type="ORF">EYC87_08375</name>
</gene>
<name>A0ABT3SUD2_9GAMM</name>
<evidence type="ECO:0000313" key="2">
    <source>
        <dbReference type="EMBL" id="MCX2973593.1"/>
    </source>
</evidence>
<dbReference type="Proteomes" id="UP001143307">
    <property type="component" value="Unassembled WGS sequence"/>
</dbReference>
<protein>
    <submittedName>
        <fullName evidence="2">Uncharacterized protein</fullName>
    </submittedName>
</protein>
<dbReference type="EMBL" id="SHNP01000003">
    <property type="protein sequence ID" value="MCX2973593.1"/>
    <property type="molecule type" value="Genomic_DNA"/>
</dbReference>
<keyword evidence="3" id="KW-1185">Reference proteome</keyword>
<evidence type="ECO:0000313" key="3">
    <source>
        <dbReference type="Proteomes" id="UP001143307"/>
    </source>
</evidence>
<organism evidence="2 3">
    <name type="scientific">Candidatus Seongchinamella marina</name>
    <dbReference type="NCBI Taxonomy" id="2518990"/>
    <lineage>
        <taxon>Bacteria</taxon>
        <taxon>Pseudomonadati</taxon>
        <taxon>Pseudomonadota</taxon>
        <taxon>Gammaproteobacteria</taxon>
        <taxon>Cellvibrionales</taxon>
        <taxon>Halieaceae</taxon>
        <taxon>Seongchinamella</taxon>
    </lineage>
</organism>
<evidence type="ECO:0000256" key="1">
    <source>
        <dbReference type="SAM" id="MobiDB-lite"/>
    </source>
</evidence>
<accession>A0ABT3SUD2</accession>
<reference evidence="2" key="1">
    <citation type="submission" date="2019-02" db="EMBL/GenBank/DDBJ databases">
        <authorList>
            <person name="Li S.-H."/>
        </authorList>
    </citation>
    <scope>NUCLEOTIDE SEQUENCE</scope>
    <source>
        <strain evidence="2">IMCC8485</strain>
    </source>
</reference>
<comment type="caution">
    <text evidence="2">The sequence shown here is derived from an EMBL/GenBank/DDBJ whole genome shotgun (WGS) entry which is preliminary data.</text>
</comment>